<accession>A0AAV9PUA9</accession>
<evidence type="ECO:0000313" key="2">
    <source>
        <dbReference type="Proteomes" id="UP001345827"/>
    </source>
</evidence>
<comment type="caution">
    <text evidence="1">The sequence shown here is derived from an EMBL/GenBank/DDBJ whole genome shotgun (WGS) entry which is preliminary data.</text>
</comment>
<sequence length="211" mass="23674">MPNTSTQGPSQALSADLSKPFTALSEKRWLHDRPEQDVYKLLIDAYRLRLEDDYKFSGDVDDDSIYGGAPNGYAGFRRFLRKVEKKDGLLPQWWSREKQTACERLGQASGWSDLSCAIEKSDIMEHYGSATIPMQLRMFGESVYGRGPGGQDGSAMLQLQVMRESGPSMHSSNIDHLNIDGELSESRCEVSRAVEQMDAKMPCLPHMLNYG</sequence>
<evidence type="ECO:0000313" key="1">
    <source>
        <dbReference type="EMBL" id="KAK5528017.1"/>
    </source>
</evidence>
<dbReference type="Proteomes" id="UP001345827">
    <property type="component" value="Unassembled WGS sequence"/>
</dbReference>
<organism evidence="1 2">
    <name type="scientific">Vermiconidia calcicola</name>
    <dbReference type="NCBI Taxonomy" id="1690605"/>
    <lineage>
        <taxon>Eukaryota</taxon>
        <taxon>Fungi</taxon>
        <taxon>Dikarya</taxon>
        <taxon>Ascomycota</taxon>
        <taxon>Pezizomycotina</taxon>
        <taxon>Dothideomycetes</taxon>
        <taxon>Dothideomycetidae</taxon>
        <taxon>Mycosphaerellales</taxon>
        <taxon>Extremaceae</taxon>
        <taxon>Vermiconidia</taxon>
    </lineage>
</organism>
<reference evidence="1 2" key="1">
    <citation type="submission" date="2023-06" db="EMBL/GenBank/DDBJ databases">
        <title>Black Yeasts Isolated from many extreme environments.</title>
        <authorList>
            <person name="Coleine C."/>
            <person name="Stajich J.E."/>
            <person name="Selbmann L."/>
        </authorList>
    </citation>
    <scope>NUCLEOTIDE SEQUENCE [LARGE SCALE GENOMIC DNA]</scope>
    <source>
        <strain evidence="1 2">CCFEE 5887</strain>
    </source>
</reference>
<dbReference type="EMBL" id="JAXLQG010000029">
    <property type="protein sequence ID" value="KAK5528017.1"/>
    <property type="molecule type" value="Genomic_DNA"/>
</dbReference>
<dbReference type="AlphaFoldDB" id="A0AAV9PUA9"/>
<protein>
    <submittedName>
        <fullName evidence="1">Uncharacterized protein</fullName>
    </submittedName>
</protein>
<keyword evidence="2" id="KW-1185">Reference proteome</keyword>
<proteinExistence type="predicted"/>
<gene>
    <name evidence="1" type="ORF">LTR25_010683</name>
</gene>
<name>A0AAV9PUA9_9PEZI</name>